<evidence type="ECO:0000313" key="4">
    <source>
        <dbReference type="EMBL" id="CUO73017.1"/>
    </source>
</evidence>
<evidence type="ECO:0000259" key="3">
    <source>
        <dbReference type="Pfam" id="PF24547"/>
    </source>
</evidence>
<dbReference type="InterPro" id="IPR055382">
    <property type="entry name" value="DUF7601"/>
</dbReference>
<feature type="chain" id="PRO_5038595186" evidence="2">
    <location>
        <begin position="21"/>
        <end position="344"/>
    </location>
</feature>
<dbReference type="Proteomes" id="UP000095544">
    <property type="component" value="Unassembled WGS sequence"/>
</dbReference>
<dbReference type="AlphaFoldDB" id="A0A174HHZ6"/>
<keyword evidence="1" id="KW-0812">Transmembrane</keyword>
<protein>
    <submittedName>
        <fullName evidence="4">Pilus backbone structural protein</fullName>
    </submittedName>
</protein>
<gene>
    <name evidence="4" type="ORF">ERS852491_03104</name>
</gene>
<feature type="transmembrane region" description="Helical" evidence="1">
    <location>
        <begin position="314"/>
        <end position="336"/>
    </location>
</feature>
<keyword evidence="1" id="KW-0472">Membrane</keyword>
<evidence type="ECO:0000256" key="1">
    <source>
        <dbReference type="SAM" id="Phobius"/>
    </source>
</evidence>
<evidence type="ECO:0000313" key="5">
    <source>
        <dbReference type="Proteomes" id="UP000095544"/>
    </source>
</evidence>
<dbReference type="NCBIfam" id="TIGR03065">
    <property type="entry name" value="srtB_sig_QVPTGV"/>
    <property type="match status" value="1"/>
</dbReference>
<dbReference type="InterPro" id="IPR017503">
    <property type="entry name" value="Sortase_SrtB_sig_QVPTGV"/>
</dbReference>
<dbReference type="OrthoDB" id="2060401at2"/>
<dbReference type="Gene3D" id="2.60.40.1140">
    <property type="entry name" value="Collagen-binding surface protein Cna, B-type domain"/>
    <property type="match status" value="1"/>
</dbReference>
<dbReference type="Pfam" id="PF24547">
    <property type="entry name" value="DUF7601"/>
    <property type="match status" value="1"/>
</dbReference>
<keyword evidence="1" id="KW-1133">Transmembrane helix</keyword>
<accession>A0A174HHZ6</accession>
<proteinExistence type="predicted"/>
<dbReference type="STRING" id="39482.ERS852491_03104"/>
<organism evidence="4 5">
    <name type="scientific">Faecalicatena contorta</name>
    <dbReference type="NCBI Taxonomy" id="39482"/>
    <lineage>
        <taxon>Bacteria</taxon>
        <taxon>Bacillati</taxon>
        <taxon>Bacillota</taxon>
        <taxon>Clostridia</taxon>
        <taxon>Lachnospirales</taxon>
        <taxon>Lachnospiraceae</taxon>
        <taxon>Faecalicatena</taxon>
    </lineage>
</organism>
<sequence length="344" mass="36715">MRKKTTSRLCAMAIAGAMMAATLGMNVNAADATDVHFTKTLDMRGAQGASTPDVTFTYTIEPGQGVGATENNPEILPGVDGATVEEAVFTHTDADLTDEVSVDFSRVNFTKPGIYRYVIKEQTSTNVDITNDTNDTRYLDVYVVNDGQDGYKIANSVLLASERTPDNDGNYGIENKSDGYTNSYKTYALTLKKVIKGDMADMNKKFDFTVTFVGGSANASFTFGGQTVILDADGKGSVAVSLGNNETVTFTGIPSTVNYTITENIETKEGYDTSYTVNGGDSVKGTSTDEVTIGKDDDSVVFTNQKDAVTPTGVIMTVAPFVVLIALAAAVAVLFFRKKRNAGF</sequence>
<reference evidence="4 5" key="1">
    <citation type="submission" date="2015-09" db="EMBL/GenBank/DDBJ databases">
        <authorList>
            <consortium name="Pathogen Informatics"/>
        </authorList>
    </citation>
    <scope>NUCLEOTIDE SEQUENCE [LARGE SCALE GENOMIC DNA]</scope>
    <source>
        <strain evidence="4 5">2789STDY5834876</strain>
    </source>
</reference>
<keyword evidence="2" id="KW-0732">Signal</keyword>
<feature type="signal peptide" evidence="2">
    <location>
        <begin position="1"/>
        <end position="20"/>
    </location>
</feature>
<dbReference type="EMBL" id="CYZU01000031">
    <property type="protein sequence ID" value="CUO73017.1"/>
    <property type="molecule type" value="Genomic_DNA"/>
</dbReference>
<name>A0A174HHZ6_9FIRM</name>
<evidence type="ECO:0000256" key="2">
    <source>
        <dbReference type="SAM" id="SignalP"/>
    </source>
</evidence>
<dbReference type="RefSeq" id="WP_055154054.1">
    <property type="nucleotide sequence ID" value="NZ_CYZU01000031.1"/>
</dbReference>
<feature type="domain" description="DUF7601" evidence="3">
    <location>
        <begin position="188"/>
        <end position="305"/>
    </location>
</feature>
<dbReference type="Gene3D" id="2.60.40.3050">
    <property type="match status" value="1"/>
</dbReference>
<dbReference type="InterPro" id="IPR038174">
    <property type="entry name" value="Strep_pil_link_sf"/>
</dbReference>